<protein>
    <recommendedName>
        <fullName evidence="4">Flagellar hook-length control protein-like C-terminal domain-containing protein</fullName>
    </recommendedName>
</protein>
<proteinExistence type="predicted"/>
<dbReference type="EMBL" id="CP074572">
    <property type="protein sequence ID" value="QVK23686.1"/>
    <property type="molecule type" value="Genomic_DNA"/>
</dbReference>
<sequence length="406" mass="43804">MDGVLEQPPRLLNKPDIGAIFTQWFKAMEQIAVPQNREQGSSPQAATATSSNIPIKLADTGALPKNPALSTSNNTADVAKSLLGKEILATKLAATTGEQAVSKADIKSALNPPATTENPGSGTKLPPQAILTFNYLQRAFNKLGAVPRTELHTMEVRQNVASELLKLLPALQPKSMGSLALPEVLQAELTAQLAFQPAAPVTTPNATQADAVSTLLQLLIGVKAFSQQLHVSPKLRQYLQSLQSRSGIGAALLQTLQENDALEHVNRMVQGIRLYQQASNVDGGNQTWYATIPYYLDQRQEQLEAKYEQSAANSQEPNKRQQWQLQLKFNLSSGALLAKAQMQEHGVSLHFIGSSQLLIDKVSSNVEMLGKKLTQLGLAPSEISAHVAPVPATLLPGDHYLVQLKA</sequence>
<evidence type="ECO:0000256" key="1">
    <source>
        <dbReference type="SAM" id="MobiDB-lite"/>
    </source>
</evidence>
<dbReference type="RefSeq" id="WP_213682304.1">
    <property type="nucleotide sequence ID" value="NZ_CP074572.1"/>
</dbReference>
<reference evidence="2 3" key="1">
    <citation type="journal article" date="2012" name="Int. J. Syst. Evol. Microbiol.">
        <title>Shewanella dokdonensis sp. nov., isolated from seawater.</title>
        <authorList>
            <person name="Sung H.R."/>
            <person name="Yoon J.H."/>
            <person name="Ghim S.Y."/>
        </authorList>
    </citation>
    <scope>NUCLEOTIDE SEQUENCE [LARGE SCALE GENOMIC DNA]</scope>
    <source>
        <strain evidence="2 3">DSM 23626</strain>
    </source>
</reference>
<organism evidence="2 3">
    <name type="scientific">Shewanella dokdonensis</name>
    <dbReference type="NCBI Taxonomy" id="712036"/>
    <lineage>
        <taxon>Bacteria</taxon>
        <taxon>Pseudomonadati</taxon>
        <taxon>Pseudomonadota</taxon>
        <taxon>Gammaproteobacteria</taxon>
        <taxon>Alteromonadales</taxon>
        <taxon>Shewanellaceae</taxon>
        <taxon>Shewanella</taxon>
    </lineage>
</organism>
<gene>
    <name evidence="2" type="ORF">KHX94_02945</name>
</gene>
<dbReference type="Proteomes" id="UP000676428">
    <property type="component" value="Chromosome"/>
</dbReference>
<evidence type="ECO:0008006" key="4">
    <source>
        <dbReference type="Google" id="ProtNLM"/>
    </source>
</evidence>
<feature type="region of interest" description="Disordered" evidence="1">
    <location>
        <begin position="102"/>
        <end position="124"/>
    </location>
</feature>
<evidence type="ECO:0000313" key="2">
    <source>
        <dbReference type="EMBL" id="QVK23686.1"/>
    </source>
</evidence>
<evidence type="ECO:0000313" key="3">
    <source>
        <dbReference type="Proteomes" id="UP000676428"/>
    </source>
</evidence>
<keyword evidence="3" id="KW-1185">Reference proteome</keyword>
<accession>A0ABX8DGD4</accession>
<name>A0ABX8DGD4_9GAMM</name>